<evidence type="ECO:0000313" key="1">
    <source>
        <dbReference type="EMBL" id="QRK81756.1"/>
    </source>
</evidence>
<keyword evidence="2" id="KW-1185">Reference proteome</keyword>
<dbReference type="RefSeq" id="WP_203417912.1">
    <property type="nucleotide sequence ID" value="NZ_CP069352.1"/>
</dbReference>
<reference evidence="1 2" key="1">
    <citation type="submission" date="2021-02" db="EMBL/GenBank/DDBJ databases">
        <authorList>
            <person name="Cea Torrescassana E."/>
        </authorList>
    </citation>
    <scope>NUCLEOTIDE SEQUENCE [LARGE SCALE GENOMIC DNA]</scope>
    <source>
        <strain evidence="1 2">CT364</strain>
    </source>
</reference>
<protein>
    <submittedName>
        <fullName evidence="1">Uncharacterized protein</fullName>
    </submittedName>
</protein>
<sequence length="227" mass="26045">MVERKMSENVMEHMDGLGLSESSRFTCLRKRLDDLGCVFEYVTMPLKDGSSSDEQCHRLALAKLYEQVMLSQLDWYRRLIQSLSVADYPEPTMRWNLAEAFAEQMTQQQILSLVRVDADRHKAPSLYTDFSRSLCLSHEVDSSMMRKALFAEWTDALGLRVQDDPVVLSWADAPWQGSSKPPQRKLRCAWTDFFCPAPFGQHRWCLTIWNPARRTLAAVAACSTVQS</sequence>
<proteinExistence type="predicted"/>
<evidence type="ECO:0000313" key="2">
    <source>
        <dbReference type="Proteomes" id="UP000663686"/>
    </source>
</evidence>
<dbReference type="Proteomes" id="UP000663686">
    <property type="component" value="Chromosome"/>
</dbReference>
<reference evidence="1 2" key="2">
    <citation type="submission" date="2021-03" db="EMBL/GenBank/DDBJ databases">
        <title>P. granadensis CT364 genome publication.</title>
        <authorList>
            <person name="Stach J."/>
            <person name="Montero-Calasanz Md.C."/>
        </authorList>
    </citation>
    <scope>NUCLEOTIDE SEQUENCE [LARGE SCALE GENOMIC DNA]</scope>
    <source>
        <strain evidence="1 2">CT364</strain>
    </source>
</reference>
<dbReference type="EMBL" id="CP069352">
    <property type="protein sequence ID" value="QRK81756.1"/>
    <property type="molecule type" value="Genomic_DNA"/>
</dbReference>
<gene>
    <name evidence="1" type="ORF">JN757_14245</name>
</gene>
<accession>A0ABX7G9K0</accession>
<organism evidence="1 2">
    <name type="scientific">Pseudomonas granadensis</name>
    <dbReference type="NCBI Taxonomy" id="1421430"/>
    <lineage>
        <taxon>Bacteria</taxon>
        <taxon>Pseudomonadati</taxon>
        <taxon>Pseudomonadota</taxon>
        <taxon>Gammaproteobacteria</taxon>
        <taxon>Pseudomonadales</taxon>
        <taxon>Pseudomonadaceae</taxon>
        <taxon>Pseudomonas</taxon>
    </lineage>
</organism>
<name>A0ABX7G9K0_9PSED</name>